<evidence type="ECO:0000256" key="1">
    <source>
        <dbReference type="ARBA" id="ARBA00023125"/>
    </source>
</evidence>
<comment type="subcellular location">
    <subcellularLocation>
        <location evidence="4 5">Nucleus</location>
    </subcellularLocation>
</comment>
<evidence type="ECO:0000256" key="4">
    <source>
        <dbReference type="PROSITE-ProRule" id="PRU00108"/>
    </source>
</evidence>
<dbReference type="InterPro" id="IPR001356">
    <property type="entry name" value="HD"/>
</dbReference>
<feature type="region of interest" description="Disordered" evidence="6">
    <location>
        <begin position="305"/>
        <end position="343"/>
    </location>
</feature>
<dbReference type="InterPro" id="IPR052631">
    <property type="entry name" value="Paired_homeobox_Bicoid"/>
</dbReference>
<dbReference type="InterPro" id="IPR009057">
    <property type="entry name" value="Homeodomain-like_sf"/>
</dbReference>
<keyword evidence="3 4" id="KW-0539">Nucleus</keyword>
<dbReference type="Gene3D" id="1.10.10.60">
    <property type="entry name" value="Homeodomain-like"/>
    <property type="match status" value="1"/>
</dbReference>
<evidence type="ECO:0000256" key="3">
    <source>
        <dbReference type="ARBA" id="ARBA00023242"/>
    </source>
</evidence>
<feature type="compositionally biased region" description="Low complexity" evidence="6">
    <location>
        <begin position="1"/>
        <end position="18"/>
    </location>
</feature>
<accession>A0A5C5FYF3</accession>
<evidence type="ECO:0000313" key="9">
    <source>
        <dbReference type="Proteomes" id="UP000311382"/>
    </source>
</evidence>
<evidence type="ECO:0000256" key="5">
    <source>
        <dbReference type="RuleBase" id="RU000682"/>
    </source>
</evidence>
<feature type="DNA-binding region" description="Homeobox" evidence="4">
    <location>
        <begin position="58"/>
        <end position="117"/>
    </location>
</feature>
<dbReference type="PROSITE" id="PS00027">
    <property type="entry name" value="HOMEOBOX_1"/>
    <property type="match status" value="1"/>
</dbReference>
<dbReference type="STRING" id="5288.A0A5C5FYF3"/>
<dbReference type="InterPro" id="IPR017970">
    <property type="entry name" value="Homeobox_CS"/>
</dbReference>
<feature type="region of interest" description="Disordered" evidence="6">
    <location>
        <begin position="1"/>
        <end position="59"/>
    </location>
</feature>
<dbReference type="OrthoDB" id="2536417at2759"/>
<reference evidence="8 9" key="1">
    <citation type="submission" date="2019-03" db="EMBL/GenBank/DDBJ databases">
        <title>Rhodosporidium diobovatum UCD-FST 08-225 genome sequencing, assembly, and annotation.</title>
        <authorList>
            <person name="Fakankun I.U."/>
            <person name="Fristensky B."/>
            <person name="Levin D.B."/>
        </authorList>
    </citation>
    <scope>NUCLEOTIDE SEQUENCE [LARGE SCALE GENOMIC DNA]</scope>
    <source>
        <strain evidence="8 9">UCD-FST 08-225</strain>
    </source>
</reference>
<feature type="domain" description="Homeobox" evidence="7">
    <location>
        <begin position="56"/>
        <end position="116"/>
    </location>
</feature>
<evidence type="ECO:0000256" key="2">
    <source>
        <dbReference type="ARBA" id="ARBA00023155"/>
    </source>
</evidence>
<gene>
    <name evidence="8" type="ORF">DMC30DRAFT_221428</name>
</gene>
<organism evidence="8 9">
    <name type="scientific">Rhodotorula diobovata</name>
    <dbReference type="NCBI Taxonomy" id="5288"/>
    <lineage>
        <taxon>Eukaryota</taxon>
        <taxon>Fungi</taxon>
        <taxon>Dikarya</taxon>
        <taxon>Basidiomycota</taxon>
        <taxon>Pucciniomycotina</taxon>
        <taxon>Microbotryomycetes</taxon>
        <taxon>Sporidiobolales</taxon>
        <taxon>Sporidiobolaceae</taxon>
        <taxon>Rhodotorula</taxon>
    </lineage>
</organism>
<protein>
    <recommendedName>
        <fullName evidence="7">Homeobox domain-containing protein</fullName>
    </recommendedName>
</protein>
<dbReference type="SMART" id="SM00389">
    <property type="entry name" value="HOX"/>
    <property type="match status" value="1"/>
</dbReference>
<keyword evidence="2 4" id="KW-0371">Homeobox</keyword>
<evidence type="ECO:0000259" key="7">
    <source>
        <dbReference type="PROSITE" id="PS50071"/>
    </source>
</evidence>
<dbReference type="PANTHER" id="PTHR46255">
    <property type="entry name" value="SHORT STATURE HOMEOBOX"/>
    <property type="match status" value="1"/>
</dbReference>
<feature type="compositionally biased region" description="Polar residues" evidence="6">
    <location>
        <begin position="33"/>
        <end position="45"/>
    </location>
</feature>
<comment type="caution">
    <text evidence="8">The sequence shown here is derived from an EMBL/GenBank/DDBJ whole genome shotgun (WGS) entry which is preliminary data.</text>
</comment>
<dbReference type="PROSITE" id="PS50071">
    <property type="entry name" value="HOMEOBOX_2"/>
    <property type="match status" value="1"/>
</dbReference>
<dbReference type="Proteomes" id="UP000311382">
    <property type="component" value="Unassembled WGS sequence"/>
</dbReference>
<dbReference type="GO" id="GO:1990837">
    <property type="term" value="F:sequence-specific double-stranded DNA binding"/>
    <property type="evidence" value="ECO:0007669"/>
    <property type="project" value="TreeGrafter"/>
</dbReference>
<dbReference type="PANTHER" id="PTHR46255:SF3">
    <property type="entry name" value="HOMEOBOX DOMAIN-CONTAINING PROTEIN"/>
    <property type="match status" value="1"/>
</dbReference>
<dbReference type="GO" id="GO:0000981">
    <property type="term" value="F:DNA-binding transcription factor activity, RNA polymerase II-specific"/>
    <property type="evidence" value="ECO:0007669"/>
    <property type="project" value="InterPro"/>
</dbReference>
<dbReference type="CDD" id="cd00086">
    <property type="entry name" value="homeodomain"/>
    <property type="match status" value="1"/>
</dbReference>
<dbReference type="GO" id="GO:0005634">
    <property type="term" value="C:nucleus"/>
    <property type="evidence" value="ECO:0007669"/>
    <property type="project" value="UniProtKB-SubCell"/>
</dbReference>
<name>A0A5C5FYF3_9BASI</name>
<dbReference type="SUPFAM" id="SSF46689">
    <property type="entry name" value="Homeodomain-like"/>
    <property type="match status" value="1"/>
</dbReference>
<proteinExistence type="predicted"/>
<keyword evidence="9" id="KW-1185">Reference proteome</keyword>
<keyword evidence="1 4" id="KW-0238">DNA-binding</keyword>
<dbReference type="AlphaFoldDB" id="A0A5C5FYF3"/>
<feature type="region of interest" description="Disordered" evidence="6">
    <location>
        <begin position="455"/>
        <end position="492"/>
    </location>
</feature>
<sequence length="547" mass="57516">MAQPSSHSVGGHSSPSASTTRGHHAYHPYHAPQSITFVDASQQAEAASRGEGPTDMQCKPKRKRILPGQLERLLEVFEVTDTPSYDVRERLSAETGMTNREVQVWFQNRRAKVNRARLASVAADEASTAARLPQPVVEPDMGKPTGAVQATGQHQWRLCPSAMAPPPAPSTFAHPAGLPSPPPTFRPFLPQGLPVHPHSHSPPGYTTYPPAPSPFYLPHHQPTDALPFAKAIGPPVSFGMITPPLSVATPSLASPGTASLSSYFPFTPSELPSPSGTFFRLSLDSPHLSQLRSPLSPQLTAEDIASASSPVEDGPEPRIHLPPMRSSGPWPAPTNARRAPQARPMHYRSISDSFALPGAASLPAKKQSAAATRPAPVRLPSLRGLLNNDDESSSPSLAPASLPTFPVDYFRTIPVVASPDPALGTFPNARSSTTAPAKRPSLVSRYSTVNIHAHPSPRRIGSGMPAPAPVPAAGEPGARFDGAKSARSASLGRSGLGSVASGLATPTTPANEPVGVGLGMLVAAATELRRATDDERIARLAAAKEMC</sequence>
<evidence type="ECO:0000256" key="6">
    <source>
        <dbReference type="SAM" id="MobiDB-lite"/>
    </source>
</evidence>
<feature type="compositionally biased region" description="Low complexity" evidence="6">
    <location>
        <begin position="461"/>
        <end position="492"/>
    </location>
</feature>
<evidence type="ECO:0000313" key="8">
    <source>
        <dbReference type="EMBL" id="TNY21084.1"/>
    </source>
</evidence>
<dbReference type="Pfam" id="PF00046">
    <property type="entry name" value="Homeodomain"/>
    <property type="match status" value="1"/>
</dbReference>
<dbReference type="EMBL" id="SOZI01000051">
    <property type="protein sequence ID" value="TNY21084.1"/>
    <property type="molecule type" value="Genomic_DNA"/>
</dbReference>